<evidence type="ECO:0000313" key="4">
    <source>
        <dbReference type="EMBL" id="AHF23917.1"/>
    </source>
</evidence>
<feature type="DNA-binding region" description="H-T-H motif" evidence="2">
    <location>
        <begin position="33"/>
        <end position="52"/>
    </location>
</feature>
<dbReference type="Pfam" id="PF17929">
    <property type="entry name" value="TetR_C_34"/>
    <property type="match status" value="1"/>
</dbReference>
<organism evidence="4">
    <name type="scientific">uncultured bacterium Contig1522a</name>
    <dbReference type="NCBI Taxonomy" id="1393448"/>
    <lineage>
        <taxon>Bacteria</taxon>
        <taxon>environmental samples</taxon>
    </lineage>
</organism>
<reference evidence="4" key="1">
    <citation type="journal article" date="2013" name="PLoS ONE">
        <title>Metagenomic insights into the carbohydrate-active enzymes carried by the microorganisms adhering to solid digesta in the rumen of cows.</title>
        <authorList>
            <person name="Wang L."/>
            <person name="Hatem A."/>
            <person name="Catalyurek U.V."/>
            <person name="Morrison M."/>
            <person name="Yu Z."/>
        </authorList>
    </citation>
    <scope>NUCLEOTIDE SEQUENCE</scope>
</reference>
<dbReference type="InterPro" id="IPR041483">
    <property type="entry name" value="TetR_C_34"/>
</dbReference>
<keyword evidence="1 2" id="KW-0238">DNA-binding</keyword>
<evidence type="ECO:0000256" key="2">
    <source>
        <dbReference type="PROSITE-ProRule" id="PRU00335"/>
    </source>
</evidence>
<dbReference type="PROSITE" id="PS50977">
    <property type="entry name" value="HTH_TETR_2"/>
    <property type="match status" value="1"/>
</dbReference>
<name>W0FMB5_9BACT</name>
<dbReference type="EMBL" id="KC246779">
    <property type="protein sequence ID" value="AHF23917.1"/>
    <property type="molecule type" value="Genomic_DNA"/>
</dbReference>
<dbReference type="PANTHER" id="PTHR43479">
    <property type="entry name" value="ACREF/ENVCD OPERON REPRESSOR-RELATED"/>
    <property type="match status" value="1"/>
</dbReference>
<accession>W0FMB5</accession>
<dbReference type="GO" id="GO:0003677">
    <property type="term" value="F:DNA binding"/>
    <property type="evidence" value="ECO:0007669"/>
    <property type="project" value="UniProtKB-UniRule"/>
</dbReference>
<dbReference type="Gene3D" id="1.10.357.10">
    <property type="entry name" value="Tetracycline Repressor, domain 2"/>
    <property type="match status" value="1"/>
</dbReference>
<dbReference type="SUPFAM" id="SSF46689">
    <property type="entry name" value="Homeodomain-like"/>
    <property type="match status" value="1"/>
</dbReference>
<sequence>MTKRTPEQIAGRREEIVNACEKLYQTMSFKDITIREIGNEVPFSRPTIYNYFETKEEIFLALFAREYDRWNEDLSAILEGHDALSPEELARAVAGSLAKREQLLKLLSMNNYDMEANSRQEMLTAFKSSYGEALRLIRALLSKFRPEMNGEDVERFVYLFFPFMFGIYPYAAVTEKQRAAMAEAGVDFTYQTVYDLTYNCLIRLFGNSEKGDTGK</sequence>
<dbReference type="AlphaFoldDB" id="W0FMB5"/>
<dbReference type="PANTHER" id="PTHR43479:SF11">
    <property type="entry name" value="ACREF_ENVCD OPERON REPRESSOR-RELATED"/>
    <property type="match status" value="1"/>
</dbReference>
<proteinExistence type="predicted"/>
<dbReference type="InterPro" id="IPR009057">
    <property type="entry name" value="Homeodomain-like_sf"/>
</dbReference>
<dbReference type="InterPro" id="IPR050624">
    <property type="entry name" value="HTH-type_Tx_Regulator"/>
</dbReference>
<protein>
    <submittedName>
        <fullName evidence="4">Transcriptional regulator, TetR family</fullName>
    </submittedName>
</protein>
<dbReference type="InterPro" id="IPR001647">
    <property type="entry name" value="HTH_TetR"/>
</dbReference>
<feature type="domain" description="HTH tetR-type" evidence="3">
    <location>
        <begin position="10"/>
        <end position="70"/>
    </location>
</feature>
<dbReference type="Pfam" id="PF00440">
    <property type="entry name" value="TetR_N"/>
    <property type="match status" value="1"/>
</dbReference>
<evidence type="ECO:0000259" key="3">
    <source>
        <dbReference type="PROSITE" id="PS50977"/>
    </source>
</evidence>
<evidence type="ECO:0000256" key="1">
    <source>
        <dbReference type="ARBA" id="ARBA00023125"/>
    </source>
</evidence>